<evidence type="ECO:0000313" key="2">
    <source>
        <dbReference type="EMBL" id="KAA8916578.1"/>
    </source>
</evidence>
<accession>A0A642V9R8</accession>
<dbReference type="VEuPathDB" id="FungiDB:TRICI_001204"/>
<comment type="caution">
    <text evidence="2">The sequence shown here is derived from an EMBL/GenBank/DDBJ whole genome shotgun (WGS) entry which is preliminary data.</text>
</comment>
<protein>
    <submittedName>
        <fullName evidence="2">Uncharacterized protein</fullName>
    </submittedName>
</protein>
<sequence length="223" mass="22271">MSLDAKIVLLGAQGGQRVDDRGVVSGEEGAIRRVRGAAADLGHCWTGTVPVHGADVLSVGELRDPVLRHHLRGVVPGDALVAAGAAGEPGPGHPDPHRGDQAGPGQPGPVAAGGALRDVCGVFWGHAPRPPGSASRSLGFSGGTPPDPLGPLRGVLGSYTGLKTNSCSVISFLVEPELAVGSSGGFSGGTPPDPLDPLHGVLGRHTGLKTNSVLPFASSSSQK</sequence>
<evidence type="ECO:0000313" key="3">
    <source>
        <dbReference type="Proteomes" id="UP000761534"/>
    </source>
</evidence>
<dbReference type="Proteomes" id="UP000761534">
    <property type="component" value="Unassembled WGS sequence"/>
</dbReference>
<dbReference type="AlphaFoldDB" id="A0A642V9R8"/>
<evidence type="ECO:0000256" key="1">
    <source>
        <dbReference type="SAM" id="MobiDB-lite"/>
    </source>
</evidence>
<organism evidence="2 3">
    <name type="scientific">Trichomonascus ciferrii</name>
    <dbReference type="NCBI Taxonomy" id="44093"/>
    <lineage>
        <taxon>Eukaryota</taxon>
        <taxon>Fungi</taxon>
        <taxon>Dikarya</taxon>
        <taxon>Ascomycota</taxon>
        <taxon>Saccharomycotina</taxon>
        <taxon>Dipodascomycetes</taxon>
        <taxon>Dipodascales</taxon>
        <taxon>Trichomonascaceae</taxon>
        <taxon>Trichomonascus</taxon>
        <taxon>Trichomonascus ciferrii complex</taxon>
    </lineage>
</organism>
<dbReference type="EMBL" id="SWFS01000093">
    <property type="protein sequence ID" value="KAA8916578.1"/>
    <property type="molecule type" value="Genomic_DNA"/>
</dbReference>
<gene>
    <name evidence="2" type="ORF">TRICI_001204</name>
</gene>
<feature type="region of interest" description="Disordered" evidence="1">
    <location>
        <begin position="184"/>
        <end position="204"/>
    </location>
</feature>
<reference evidence="2" key="1">
    <citation type="journal article" date="2019" name="G3 (Bethesda)">
        <title>Genome Assemblies of Two Rare Opportunistic Yeast Pathogens: Diutina rugosa (syn. Candida rugosa) and Trichomonascus ciferrii (syn. Candida ciferrii).</title>
        <authorList>
            <person name="Mixao V."/>
            <person name="Saus E."/>
            <person name="Hansen A.P."/>
            <person name="Lass-Florl C."/>
            <person name="Gabaldon T."/>
        </authorList>
    </citation>
    <scope>NUCLEOTIDE SEQUENCE</scope>
    <source>
        <strain evidence="2">CBS 4856</strain>
    </source>
</reference>
<keyword evidence="3" id="KW-1185">Reference proteome</keyword>
<feature type="region of interest" description="Disordered" evidence="1">
    <location>
        <begin position="82"/>
        <end position="111"/>
    </location>
</feature>
<feature type="compositionally biased region" description="Low complexity" evidence="1">
    <location>
        <begin position="101"/>
        <end position="111"/>
    </location>
</feature>
<proteinExistence type="predicted"/>
<name>A0A642V9R8_9ASCO</name>